<evidence type="ECO:0000313" key="2">
    <source>
        <dbReference type="EnsemblMetazoa" id="G17113.1:cds"/>
    </source>
</evidence>
<dbReference type="SUPFAM" id="SSF54695">
    <property type="entry name" value="POZ domain"/>
    <property type="match status" value="1"/>
</dbReference>
<dbReference type="Pfam" id="PF00651">
    <property type="entry name" value="BTB"/>
    <property type="match status" value="1"/>
</dbReference>
<dbReference type="Gene3D" id="3.30.710.10">
    <property type="entry name" value="Potassium Channel Kv1.1, Chain A"/>
    <property type="match status" value="1"/>
</dbReference>
<evidence type="ECO:0000259" key="1">
    <source>
        <dbReference type="PROSITE" id="PS50097"/>
    </source>
</evidence>
<evidence type="ECO:0000313" key="3">
    <source>
        <dbReference type="Proteomes" id="UP000005408"/>
    </source>
</evidence>
<dbReference type="InterPro" id="IPR011333">
    <property type="entry name" value="SKP1/BTB/POZ_sf"/>
</dbReference>
<keyword evidence="3" id="KW-1185">Reference proteome</keyword>
<feature type="domain" description="BTB" evidence="1">
    <location>
        <begin position="29"/>
        <end position="96"/>
    </location>
</feature>
<dbReference type="SMART" id="SM00225">
    <property type="entry name" value="BTB"/>
    <property type="match status" value="1"/>
</dbReference>
<dbReference type="PROSITE" id="PS50097">
    <property type="entry name" value="BTB"/>
    <property type="match status" value="1"/>
</dbReference>
<proteinExistence type="predicted"/>
<dbReference type="Proteomes" id="UP000005408">
    <property type="component" value="Unassembled WGS sequence"/>
</dbReference>
<dbReference type="OrthoDB" id="437903at2759"/>
<dbReference type="PANTHER" id="PTHR22744:SF17">
    <property type="entry name" value="BTB DOMAIN-CONTAINING PROTEIN"/>
    <property type="match status" value="1"/>
</dbReference>
<accession>A0A8W8J746</accession>
<organism evidence="2 3">
    <name type="scientific">Magallana gigas</name>
    <name type="common">Pacific oyster</name>
    <name type="synonym">Crassostrea gigas</name>
    <dbReference type="NCBI Taxonomy" id="29159"/>
    <lineage>
        <taxon>Eukaryota</taxon>
        <taxon>Metazoa</taxon>
        <taxon>Spiralia</taxon>
        <taxon>Lophotrochozoa</taxon>
        <taxon>Mollusca</taxon>
        <taxon>Bivalvia</taxon>
        <taxon>Autobranchia</taxon>
        <taxon>Pteriomorphia</taxon>
        <taxon>Ostreida</taxon>
        <taxon>Ostreoidea</taxon>
        <taxon>Ostreidae</taxon>
        <taxon>Magallana</taxon>
    </lineage>
</organism>
<dbReference type="AlphaFoldDB" id="A0A8W8J746"/>
<sequence length="326" mass="37410">MASERKRQKLEEESDEQNKKKPSALFLLPDVILEVEGIKLYVRKQVLADNSPVFKRMLESDFKEKHQIEIPLPEKKCEDVEIFLRTFYHPDILCPISKDTVLSILPLAEEYQVLKVKEKCEKCMVQTLQLVNQQGMQRANAKAVLNYVANAELYNLSTALPLAIQICAKYDEKSLKQAGIDTLVSEKMLMTITKERNKLLETLTITRIQQGLYASVVENFHVLSGMMREERKSLMTEYEEKLTRACEKSKAINASSLFGLIIAADQLNLKQLLPAAITLASRCCFDDLKNTPEYDEISDCIKLRISEERISHVERYGNMRDVQIKT</sequence>
<dbReference type="EnsemblMetazoa" id="G17113.1">
    <property type="protein sequence ID" value="G17113.1:cds"/>
    <property type="gene ID" value="G17113"/>
</dbReference>
<dbReference type="CDD" id="cd18186">
    <property type="entry name" value="BTB_POZ_ZBTB_KLHL-like"/>
    <property type="match status" value="1"/>
</dbReference>
<dbReference type="InterPro" id="IPR000210">
    <property type="entry name" value="BTB/POZ_dom"/>
</dbReference>
<protein>
    <recommendedName>
        <fullName evidence="1">BTB domain-containing protein</fullName>
    </recommendedName>
</protein>
<dbReference type="PANTHER" id="PTHR22744">
    <property type="entry name" value="HELIX LOOP HELIX PROTEIN 21-RELATED"/>
    <property type="match status" value="1"/>
</dbReference>
<reference evidence="2" key="1">
    <citation type="submission" date="2022-08" db="UniProtKB">
        <authorList>
            <consortium name="EnsemblMetazoa"/>
        </authorList>
    </citation>
    <scope>IDENTIFICATION</scope>
    <source>
        <strain evidence="2">05x7-T-G4-1.051#20</strain>
    </source>
</reference>
<name>A0A8W8J746_MAGGI</name>